<feature type="compositionally biased region" description="Acidic residues" evidence="1">
    <location>
        <begin position="80"/>
        <end position="132"/>
    </location>
</feature>
<name>R7W6G7_AEGTA</name>
<dbReference type="AlphaFoldDB" id="R7W6G7"/>
<protein>
    <recommendedName>
        <fullName evidence="2">DUF7912 domain-containing protein</fullName>
    </recommendedName>
</protein>
<feature type="region of interest" description="Disordered" evidence="1">
    <location>
        <begin position="61"/>
        <end position="136"/>
    </location>
</feature>
<dbReference type="Pfam" id="PF25498">
    <property type="entry name" value="DUF7912"/>
    <property type="match status" value="1"/>
</dbReference>
<reference evidence="3" key="1">
    <citation type="submission" date="2015-06" db="UniProtKB">
        <authorList>
            <consortium name="EnsemblPlants"/>
        </authorList>
    </citation>
    <scope>IDENTIFICATION</scope>
</reference>
<feature type="domain" description="DUF7912" evidence="2">
    <location>
        <begin position="257"/>
        <end position="347"/>
    </location>
</feature>
<dbReference type="InterPro" id="IPR057234">
    <property type="entry name" value="DUF7912"/>
</dbReference>
<sequence>MDLLSGRVVHGCSPSWRGVKSLRFPPLLGSWAAGSSAFPGCSCALAVCRNGSAVVPFAKKKRKGYSVEPPDGEETKDGASDEIEGMVEDVDGEEEGGDEEDAGDDDIVDDDDSDNDDDYDFEDEFESDDEQDLYVGDGGAGGGVSLAGTWWGKEALALAEEVSASFDGDLKIYAFKATANLEIRVRIEKMSTRYISILVQAYAELPEFVLFMYGSPTIDDIEAYTIAYRAKLDDAESAGRIPKNVSLEVSSPGVERVIRVPDDLERFKERSMYVRYVMTSEDAATAQEGDGVFRLISYDVDLCECTWGIADVKINRQQTGKGRPLSKKQREWRLQTPFESLKLVRVYSEC</sequence>
<accession>R7W6G7</accession>
<evidence type="ECO:0000313" key="3">
    <source>
        <dbReference type="EnsemblPlants" id="EMT13470"/>
    </source>
</evidence>
<dbReference type="GO" id="GO:0042274">
    <property type="term" value="P:ribosomal small subunit biogenesis"/>
    <property type="evidence" value="ECO:0007669"/>
    <property type="project" value="InterPro"/>
</dbReference>
<dbReference type="PANTHER" id="PTHR34544:SF1">
    <property type="entry name" value="OS04G0438300 PROTEIN"/>
    <property type="match status" value="1"/>
</dbReference>
<proteinExistence type="inferred from homology"/>
<evidence type="ECO:0000259" key="2">
    <source>
        <dbReference type="Pfam" id="PF25498"/>
    </source>
</evidence>
<evidence type="ECO:0000256" key="1">
    <source>
        <dbReference type="SAM" id="MobiDB-lite"/>
    </source>
</evidence>
<dbReference type="PANTHER" id="PTHR34544">
    <property type="entry name" value="OSJNBA0006B20.18 PROTEIN"/>
    <property type="match status" value="1"/>
</dbReference>
<organism evidence="3">
    <name type="scientific">Aegilops tauschii</name>
    <name type="common">Tausch's goatgrass</name>
    <name type="synonym">Aegilops squarrosa</name>
    <dbReference type="NCBI Taxonomy" id="37682"/>
    <lineage>
        <taxon>Eukaryota</taxon>
        <taxon>Viridiplantae</taxon>
        <taxon>Streptophyta</taxon>
        <taxon>Embryophyta</taxon>
        <taxon>Tracheophyta</taxon>
        <taxon>Spermatophyta</taxon>
        <taxon>Magnoliopsida</taxon>
        <taxon>Liliopsida</taxon>
        <taxon>Poales</taxon>
        <taxon>Poaceae</taxon>
        <taxon>BOP clade</taxon>
        <taxon>Pooideae</taxon>
        <taxon>Triticodae</taxon>
        <taxon>Triticeae</taxon>
        <taxon>Triticinae</taxon>
        <taxon>Aegilops</taxon>
    </lineage>
</organism>
<dbReference type="InterPro" id="IPR003728">
    <property type="entry name" value="Ribosome_maturation_RimP"/>
</dbReference>
<dbReference type="HAMAP" id="MF_01077">
    <property type="entry name" value="RimP"/>
    <property type="match status" value="1"/>
</dbReference>
<dbReference type="EnsemblPlants" id="EMT13470">
    <property type="protein sequence ID" value="EMT13470"/>
    <property type="gene ID" value="F775_08998"/>
</dbReference>